<evidence type="ECO:0000256" key="8">
    <source>
        <dbReference type="ARBA" id="ARBA00023169"/>
    </source>
</evidence>
<dbReference type="AlphaFoldDB" id="A0A839ADN0"/>
<comment type="subcellular location">
    <subcellularLocation>
        <location evidence="1">Cell membrane</location>
    </subcellularLocation>
</comment>
<evidence type="ECO:0000256" key="6">
    <source>
        <dbReference type="ARBA" id="ARBA00022989"/>
    </source>
</evidence>
<dbReference type="Pfam" id="PF02397">
    <property type="entry name" value="Bac_transf"/>
    <property type="match status" value="1"/>
</dbReference>
<evidence type="ECO:0000256" key="2">
    <source>
        <dbReference type="ARBA" id="ARBA00006464"/>
    </source>
</evidence>
<keyword evidence="3" id="KW-1003">Cell membrane</keyword>
<dbReference type="RefSeq" id="WP_182164246.1">
    <property type="nucleotide sequence ID" value="NZ_JACFXV010000048.1"/>
</dbReference>
<evidence type="ECO:0000256" key="4">
    <source>
        <dbReference type="ARBA" id="ARBA00022679"/>
    </source>
</evidence>
<proteinExistence type="inferred from homology"/>
<dbReference type="GO" id="GO:0016780">
    <property type="term" value="F:phosphotransferase activity, for other substituted phosphate groups"/>
    <property type="evidence" value="ECO:0007669"/>
    <property type="project" value="TreeGrafter"/>
</dbReference>
<name>A0A839ADN0_9HYPH</name>
<evidence type="ECO:0000256" key="5">
    <source>
        <dbReference type="ARBA" id="ARBA00022692"/>
    </source>
</evidence>
<evidence type="ECO:0000313" key="11">
    <source>
        <dbReference type="EMBL" id="MBA5777138.1"/>
    </source>
</evidence>
<keyword evidence="5 9" id="KW-0812">Transmembrane</keyword>
<dbReference type="EMBL" id="JACFXV010000048">
    <property type="protein sequence ID" value="MBA5777138.1"/>
    <property type="molecule type" value="Genomic_DNA"/>
</dbReference>
<comment type="similarity">
    <text evidence="2">Belongs to the bacterial sugar transferase family.</text>
</comment>
<dbReference type="PANTHER" id="PTHR30576:SF4">
    <property type="entry name" value="UNDECAPRENYL-PHOSPHATE GALACTOSE PHOSPHOTRANSFERASE"/>
    <property type="match status" value="1"/>
</dbReference>
<gene>
    <name evidence="11" type="ORF">H2509_08370</name>
</gene>
<evidence type="ECO:0000256" key="1">
    <source>
        <dbReference type="ARBA" id="ARBA00004236"/>
    </source>
</evidence>
<evidence type="ECO:0000256" key="7">
    <source>
        <dbReference type="ARBA" id="ARBA00023136"/>
    </source>
</evidence>
<dbReference type="PANTHER" id="PTHR30576">
    <property type="entry name" value="COLANIC BIOSYNTHESIS UDP-GLUCOSE LIPID CARRIER TRANSFERASE"/>
    <property type="match status" value="1"/>
</dbReference>
<dbReference type="GO" id="GO:0000271">
    <property type="term" value="P:polysaccharide biosynthetic process"/>
    <property type="evidence" value="ECO:0007669"/>
    <property type="project" value="UniProtKB-KW"/>
</dbReference>
<dbReference type="GO" id="GO:0005886">
    <property type="term" value="C:plasma membrane"/>
    <property type="evidence" value="ECO:0007669"/>
    <property type="project" value="UniProtKB-SubCell"/>
</dbReference>
<organism evidence="11 12">
    <name type="scientific">Stappia albiluteola</name>
    <dbReference type="NCBI Taxonomy" id="2758565"/>
    <lineage>
        <taxon>Bacteria</taxon>
        <taxon>Pseudomonadati</taxon>
        <taxon>Pseudomonadota</taxon>
        <taxon>Alphaproteobacteria</taxon>
        <taxon>Hyphomicrobiales</taxon>
        <taxon>Stappiaceae</taxon>
        <taxon>Stappia</taxon>
    </lineage>
</organism>
<accession>A0A839ADN0</accession>
<protein>
    <submittedName>
        <fullName evidence="11">Sugar transferase</fullName>
    </submittedName>
</protein>
<evidence type="ECO:0000256" key="3">
    <source>
        <dbReference type="ARBA" id="ARBA00022475"/>
    </source>
</evidence>
<keyword evidence="6 9" id="KW-1133">Transmembrane helix</keyword>
<reference evidence="11 12" key="1">
    <citation type="submission" date="2020-07" db="EMBL/GenBank/DDBJ databases">
        <title>Stappia sp., F7233, whole genome shotgun sequencing project.</title>
        <authorList>
            <person name="Jiang S."/>
            <person name="Liu Z.W."/>
            <person name="Du Z.J."/>
        </authorList>
    </citation>
    <scope>NUCLEOTIDE SEQUENCE [LARGE SCALE GENOMIC DNA]</scope>
    <source>
        <strain evidence="11 12">F7233</strain>
    </source>
</reference>
<evidence type="ECO:0000256" key="9">
    <source>
        <dbReference type="SAM" id="Phobius"/>
    </source>
</evidence>
<keyword evidence="4 11" id="KW-0808">Transferase</keyword>
<sequence>MRNLAEYPVLAGLIPAAKQAEKDVAALPSGVIKERRVGERRKAGYRPIEGRMGRRASDRRAGVVIPLTFPRWKRAFDILGSSLLLLFFAPALLVIAGLIALEGGPVFYSCARPGQFNRRIRMHKFRSMKPDADRLLAEYLAGHPQEKAEYEACFKLKNDPRITRVGSFLRRYSLDELPQLFNVLKGEMSLVGPRPRGYDELAQASRHDQAEFNAYFRTRPGMTGLWQVSGRSDTDYDTRVKLDAAYVRNMSLFRDIAILLRTIPAMVTGRGAY</sequence>
<keyword evidence="8" id="KW-0270">Exopolysaccharide synthesis</keyword>
<comment type="caution">
    <text evidence="11">The sequence shown here is derived from an EMBL/GenBank/DDBJ whole genome shotgun (WGS) entry which is preliminary data.</text>
</comment>
<keyword evidence="7 9" id="KW-0472">Membrane</keyword>
<feature type="transmembrane region" description="Helical" evidence="9">
    <location>
        <begin position="78"/>
        <end position="101"/>
    </location>
</feature>
<dbReference type="Proteomes" id="UP000541109">
    <property type="component" value="Unassembled WGS sequence"/>
</dbReference>
<keyword evidence="12" id="KW-1185">Reference proteome</keyword>
<evidence type="ECO:0000259" key="10">
    <source>
        <dbReference type="Pfam" id="PF02397"/>
    </source>
</evidence>
<evidence type="ECO:0000313" key="12">
    <source>
        <dbReference type="Proteomes" id="UP000541109"/>
    </source>
</evidence>
<dbReference type="InterPro" id="IPR003362">
    <property type="entry name" value="Bact_transf"/>
</dbReference>
<feature type="domain" description="Bacterial sugar transferase" evidence="10">
    <location>
        <begin position="73"/>
        <end position="267"/>
    </location>
</feature>